<dbReference type="InterPro" id="IPR036047">
    <property type="entry name" value="F-box-like_dom_sf"/>
</dbReference>
<dbReference type="EMBL" id="ML211029">
    <property type="protein sequence ID" value="TFK91073.1"/>
    <property type="molecule type" value="Genomic_DNA"/>
</dbReference>
<accession>A0A5C3PY84</accession>
<protein>
    <recommendedName>
        <fullName evidence="1">F-box domain-containing protein</fullName>
    </recommendedName>
</protein>
<sequence>MHRSKIFQRKESRVRAIVEEEEEEGRGDTAAGFQQRHDFPLDGDLVIMVATTRSRSKQDANSALPRLPAEVLLMAIEQLLDDKPSLSSCCLVARSWLSLGRICLFRRVTIYSEKGGPDRFHDFLCFLQRCDVGRYVRELTLSAPPGGFDPMQDSDEVLYQRCTPCSVDTMQRTLSHICSLRELNVSHLLLTATSEVVAAESIPARGRPTLDYLSIEGCSAHNQDAGLLYELICMFSDIGTLEFTCGPWKPVVASTLFGERTTLPLIRKLDMYGEYQATTDGTFELLRRSGSLEGALTQLEFVTIFSTILPAFFSFIPDAATHLVTLNLMAFGVFCEHRDGTPYPLRLPLFPALRRLGLDIEIDSDDAITDSSDYVRNAVNVYADLLSTSSSFPVLNIFRLYVSDSSLALRTFNHSAERTDAWRRFGEALIALPAISSIRFDFADVVKKRRLLERLEHRRRAQGLLMKFFEQHIPALWHYDCRVCGTAPAGQGKNPGVPTPAARRVHSDERTEMSTGGIPLIIVTRIIATFTDMHSTQTTPSLPSWFQVAQSLASADCGSSLTPEGIIEGRVGQRITGRVKGSQYWAVAGPAGTSNLLRGGATGPRHYTTQIEVRAPIGSSTRPIRLWLGSASSPSSATYNYAEEVIFCAEDQDLAAMVATTRRKAKQNAFLAFRRLPTEVLLMVLEELSDDKQSLLSCCLVSHKWLSLGRTFLFRTVSIVSTKDGPDLFSGFLCFLQHSDMGKHVRKLTLSAPPLSFFPEDVTPLDENPDDLVYHLCTPCSIDTVRHILDHTAGLRDLNLHLLLFTPSGCPLAINARRPILDSLCLRNCTALNKNPELFFEVICTFSDIGTLSFMGGPWSEPVPPDRLFSQRLGELPLIHGVYIYGKYEATTYGTFDLLRRSGSLNGTLTEFEIETTYDNIIYSFLSFLPEAATHLVYLNLESFCAFCEHPEGTPYPLRFPLFPALRRLGLEIDLDTDDYLPLRSRDVRNVINVYVHLLSASSSFPVLTRVDFHIIRGVRAPETFRHSAERTPAWRLLGEALVALPAIAAITFVLADIPAEERREIDPIVDWRTGTLMQLFFEHYVPALYAKRPLYSLLHDNEAAGYESDNDRQGSLDGDREYIP</sequence>
<evidence type="ECO:0000313" key="3">
    <source>
        <dbReference type="Proteomes" id="UP000308197"/>
    </source>
</evidence>
<evidence type="ECO:0000259" key="1">
    <source>
        <dbReference type="Pfam" id="PF12937"/>
    </source>
</evidence>
<keyword evidence="3" id="KW-1185">Reference proteome</keyword>
<organism evidence="2 3">
    <name type="scientific">Polyporus arcularius HHB13444</name>
    <dbReference type="NCBI Taxonomy" id="1314778"/>
    <lineage>
        <taxon>Eukaryota</taxon>
        <taxon>Fungi</taxon>
        <taxon>Dikarya</taxon>
        <taxon>Basidiomycota</taxon>
        <taxon>Agaricomycotina</taxon>
        <taxon>Agaricomycetes</taxon>
        <taxon>Polyporales</taxon>
        <taxon>Polyporaceae</taxon>
        <taxon>Polyporus</taxon>
    </lineage>
</organism>
<proteinExistence type="predicted"/>
<dbReference type="InParanoid" id="A0A5C3PY84"/>
<dbReference type="Pfam" id="PF12937">
    <property type="entry name" value="F-box-like"/>
    <property type="match status" value="1"/>
</dbReference>
<dbReference type="InterPro" id="IPR001810">
    <property type="entry name" value="F-box_dom"/>
</dbReference>
<evidence type="ECO:0000313" key="2">
    <source>
        <dbReference type="EMBL" id="TFK91073.1"/>
    </source>
</evidence>
<reference evidence="2 3" key="1">
    <citation type="journal article" date="2019" name="Nat. Ecol. Evol.">
        <title>Megaphylogeny resolves global patterns of mushroom evolution.</title>
        <authorList>
            <person name="Varga T."/>
            <person name="Krizsan K."/>
            <person name="Foldi C."/>
            <person name="Dima B."/>
            <person name="Sanchez-Garcia M."/>
            <person name="Sanchez-Ramirez S."/>
            <person name="Szollosi G.J."/>
            <person name="Szarkandi J.G."/>
            <person name="Papp V."/>
            <person name="Albert L."/>
            <person name="Andreopoulos W."/>
            <person name="Angelini C."/>
            <person name="Antonin V."/>
            <person name="Barry K.W."/>
            <person name="Bougher N.L."/>
            <person name="Buchanan P."/>
            <person name="Buyck B."/>
            <person name="Bense V."/>
            <person name="Catcheside P."/>
            <person name="Chovatia M."/>
            <person name="Cooper J."/>
            <person name="Damon W."/>
            <person name="Desjardin D."/>
            <person name="Finy P."/>
            <person name="Geml J."/>
            <person name="Haridas S."/>
            <person name="Hughes K."/>
            <person name="Justo A."/>
            <person name="Karasinski D."/>
            <person name="Kautmanova I."/>
            <person name="Kiss B."/>
            <person name="Kocsube S."/>
            <person name="Kotiranta H."/>
            <person name="LaButti K.M."/>
            <person name="Lechner B.E."/>
            <person name="Liimatainen K."/>
            <person name="Lipzen A."/>
            <person name="Lukacs Z."/>
            <person name="Mihaltcheva S."/>
            <person name="Morgado L.N."/>
            <person name="Niskanen T."/>
            <person name="Noordeloos M.E."/>
            <person name="Ohm R.A."/>
            <person name="Ortiz-Santana B."/>
            <person name="Ovrebo C."/>
            <person name="Racz N."/>
            <person name="Riley R."/>
            <person name="Savchenko A."/>
            <person name="Shiryaev A."/>
            <person name="Soop K."/>
            <person name="Spirin V."/>
            <person name="Szebenyi C."/>
            <person name="Tomsovsky M."/>
            <person name="Tulloss R.E."/>
            <person name="Uehling J."/>
            <person name="Grigoriev I.V."/>
            <person name="Vagvolgyi C."/>
            <person name="Papp T."/>
            <person name="Martin F.M."/>
            <person name="Miettinen O."/>
            <person name="Hibbett D.S."/>
            <person name="Nagy L.G."/>
        </authorList>
    </citation>
    <scope>NUCLEOTIDE SEQUENCE [LARGE SCALE GENOMIC DNA]</scope>
    <source>
        <strain evidence="2 3">HHB13444</strain>
    </source>
</reference>
<feature type="domain" description="F-box" evidence="1">
    <location>
        <begin position="674"/>
        <end position="718"/>
    </location>
</feature>
<name>A0A5C3PY84_9APHY</name>
<gene>
    <name evidence="2" type="ORF">K466DRAFT_563166</name>
</gene>
<dbReference type="Proteomes" id="UP000308197">
    <property type="component" value="Unassembled WGS sequence"/>
</dbReference>
<dbReference type="AlphaFoldDB" id="A0A5C3PY84"/>
<dbReference type="SUPFAM" id="SSF81383">
    <property type="entry name" value="F-box domain"/>
    <property type="match status" value="1"/>
</dbReference>